<proteinExistence type="inferred from homology"/>
<dbReference type="PRINTS" id="PR00237">
    <property type="entry name" value="GPCRRHODOPSN"/>
</dbReference>
<feature type="transmembrane region" description="Helical" evidence="9">
    <location>
        <begin position="175"/>
        <end position="199"/>
    </location>
</feature>
<dbReference type="AlphaFoldDB" id="A0A158R5F2"/>
<dbReference type="CDD" id="cd00637">
    <property type="entry name" value="7tm_classA_rhodopsin-like"/>
    <property type="match status" value="1"/>
</dbReference>
<dbReference type="InterPro" id="IPR017452">
    <property type="entry name" value="GPCR_Rhodpsn_7TM"/>
</dbReference>
<keyword evidence="4 8" id="KW-0297">G-protein coupled receptor</keyword>
<dbReference type="GO" id="GO:0005886">
    <property type="term" value="C:plasma membrane"/>
    <property type="evidence" value="ECO:0007669"/>
    <property type="project" value="TreeGrafter"/>
</dbReference>
<feature type="domain" description="G-protein coupled receptors family 1 profile" evidence="10">
    <location>
        <begin position="21"/>
        <end position="274"/>
    </location>
</feature>
<dbReference type="PROSITE" id="PS00237">
    <property type="entry name" value="G_PROTEIN_RECEP_F1_1"/>
    <property type="match status" value="1"/>
</dbReference>
<feature type="transmembrane region" description="Helical" evidence="9">
    <location>
        <begin position="6"/>
        <end position="30"/>
    </location>
</feature>
<comment type="similarity">
    <text evidence="8">Belongs to the G-protein coupled receptor 1 family.</text>
</comment>
<dbReference type="Proteomes" id="UP000046393">
    <property type="component" value="Unplaced"/>
</dbReference>
<dbReference type="PANTHER" id="PTHR45695:SF15">
    <property type="entry name" value="OPSIN RH2"/>
    <property type="match status" value="1"/>
</dbReference>
<dbReference type="InterPro" id="IPR000276">
    <property type="entry name" value="GPCR_Rhodpsn"/>
</dbReference>
<evidence type="ECO:0000256" key="7">
    <source>
        <dbReference type="ARBA" id="ARBA00023224"/>
    </source>
</evidence>
<evidence type="ECO:0000256" key="2">
    <source>
        <dbReference type="ARBA" id="ARBA00022692"/>
    </source>
</evidence>
<evidence type="ECO:0000259" key="10">
    <source>
        <dbReference type="PROSITE" id="PS50262"/>
    </source>
</evidence>
<evidence type="ECO:0000256" key="9">
    <source>
        <dbReference type="SAM" id="Phobius"/>
    </source>
</evidence>
<dbReference type="SUPFAM" id="SSF81321">
    <property type="entry name" value="Family A G protein-coupled receptor-like"/>
    <property type="match status" value="1"/>
</dbReference>
<keyword evidence="11" id="KW-1185">Reference proteome</keyword>
<feature type="transmembrane region" description="Helical" evidence="9">
    <location>
        <begin position="42"/>
        <end position="75"/>
    </location>
</feature>
<organism evidence="11 12">
    <name type="scientific">Syphacia muris</name>
    <dbReference type="NCBI Taxonomy" id="451379"/>
    <lineage>
        <taxon>Eukaryota</taxon>
        <taxon>Metazoa</taxon>
        <taxon>Ecdysozoa</taxon>
        <taxon>Nematoda</taxon>
        <taxon>Chromadorea</taxon>
        <taxon>Rhabditida</taxon>
        <taxon>Spirurina</taxon>
        <taxon>Oxyuridomorpha</taxon>
        <taxon>Oxyuroidea</taxon>
        <taxon>Oxyuridae</taxon>
        <taxon>Syphacia</taxon>
    </lineage>
</organism>
<feature type="transmembrane region" description="Helical" evidence="9">
    <location>
        <begin position="123"/>
        <end position="142"/>
    </location>
</feature>
<feature type="transmembrane region" description="Helical" evidence="9">
    <location>
        <begin position="257"/>
        <end position="277"/>
    </location>
</feature>
<evidence type="ECO:0000256" key="5">
    <source>
        <dbReference type="ARBA" id="ARBA00023136"/>
    </source>
</evidence>
<dbReference type="STRING" id="451379.A0A158R5F2"/>
<keyword evidence="6 8" id="KW-0675">Receptor</keyword>
<dbReference type="GO" id="GO:0004930">
    <property type="term" value="F:G protein-coupled receptor activity"/>
    <property type="evidence" value="ECO:0007669"/>
    <property type="project" value="UniProtKB-KW"/>
</dbReference>
<protein>
    <submittedName>
        <fullName evidence="12">G_PROTEIN_RECEP_F1_2 domain-containing protein</fullName>
    </submittedName>
</protein>
<reference evidence="12" key="1">
    <citation type="submission" date="2016-04" db="UniProtKB">
        <authorList>
            <consortium name="WormBaseParasite"/>
        </authorList>
    </citation>
    <scope>IDENTIFICATION</scope>
</reference>
<evidence type="ECO:0000313" key="11">
    <source>
        <dbReference type="Proteomes" id="UP000046393"/>
    </source>
</evidence>
<dbReference type="Gene3D" id="1.20.1070.10">
    <property type="entry name" value="Rhodopsin 7-helix transmembrane proteins"/>
    <property type="match status" value="1"/>
</dbReference>
<keyword evidence="7 8" id="KW-0807">Transducer</keyword>
<evidence type="ECO:0000256" key="3">
    <source>
        <dbReference type="ARBA" id="ARBA00022989"/>
    </source>
</evidence>
<evidence type="ECO:0000256" key="6">
    <source>
        <dbReference type="ARBA" id="ARBA00023170"/>
    </source>
</evidence>
<evidence type="ECO:0000256" key="1">
    <source>
        <dbReference type="ARBA" id="ARBA00004141"/>
    </source>
</evidence>
<comment type="subcellular location">
    <subcellularLocation>
        <location evidence="1">Membrane</location>
        <topology evidence="1">Multi-pass membrane protein</topology>
    </subcellularLocation>
</comment>
<accession>A0A158R5F2</accession>
<evidence type="ECO:0000256" key="8">
    <source>
        <dbReference type="RuleBase" id="RU000688"/>
    </source>
</evidence>
<name>A0A158R5F2_9BILA</name>
<keyword evidence="3 9" id="KW-1133">Transmembrane helix</keyword>
<dbReference type="WBParaSite" id="SMUV_0000657201-mRNA-1">
    <property type="protein sequence ID" value="SMUV_0000657201-mRNA-1"/>
    <property type="gene ID" value="SMUV_0000657201"/>
</dbReference>
<dbReference type="Pfam" id="PF00001">
    <property type="entry name" value="7tm_1"/>
    <property type="match status" value="1"/>
</dbReference>
<feature type="transmembrane region" description="Helical" evidence="9">
    <location>
        <begin position="220"/>
        <end position="245"/>
    </location>
</feature>
<dbReference type="PROSITE" id="PS50262">
    <property type="entry name" value="G_PROTEIN_RECEP_F1_2"/>
    <property type="match status" value="1"/>
</dbReference>
<sequence>MESSSILGGLCFVIIAIGCIGNIFVIFVLLKDRKTALSGSINLLLLNLAFADLGNLVSCSADLAVILLACGWFLPTFLCPFLHFLEEFFLYASVLMQLAIGVERYMAICSPLKLHRIPREMTLILVPIIWFSAGLFTLPYVLYHRVASTPPQCVWTGLFWRNRRLRFVYKVLECVMFYFAPMIILTVLYAHMSLILWGSRVGETAASEQVLKLRKAVIKMLIISLVLYFICYSPMQGLFIATAIFRWSVNVSMTVRLIFNALSFSSSSANPIVYIVCCQHFRNRFWTVIRYCCPFCNVSRYSTVSLEMNETTGQVANSRFNSFRHCKMEM</sequence>
<keyword evidence="2 8" id="KW-0812">Transmembrane</keyword>
<feature type="transmembrane region" description="Helical" evidence="9">
    <location>
        <begin position="81"/>
        <end position="102"/>
    </location>
</feature>
<evidence type="ECO:0000313" key="12">
    <source>
        <dbReference type="WBParaSite" id="SMUV_0000657201-mRNA-1"/>
    </source>
</evidence>
<keyword evidence="5 9" id="KW-0472">Membrane</keyword>
<evidence type="ECO:0000256" key="4">
    <source>
        <dbReference type="ARBA" id="ARBA00023040"/>
    </source>
</evidence>
<dbReference type="PANTHER" id="PTHR45695">
    <property type="entry name" value="LEUCOKININ RECEPTOR-RELATED"/>
    <property type="match status" value="1"/>
</dbReference>